<proteinExistence type="predicted"/>
<evidence type="ECO:0000313" key="1">
    <source>
        <dbReference type="EMBL" id="GAA4339219.1"/>
    </source>
</evidence>
<comment type="caution">
    <text evidence="1">The sequence shown here is derived from an EMBL/GenBank/DDBJ whole genome shotgun (WGS) entry which is preliminary data.</text>
</comment>
<accession>A0ABP8HH27</accession>
<evidence type="ECO:0008006" key="3">
    <source>
        <dbReference type="Google" id="ProtNLM"/>
    </source>
</evidence>
<name>A0ABP8HH27_9BACT</name>
<dbReference type="Proteomes" id="UP001501725">
    <property type="component" value="Unassembled WGS sequence"/>
</dbReference>
<dbReference type="EMBL" id="BAABGY010000011">
    <property type="protein sequence ID" value="GAA4339219.1"/>
    <property type="molecule type" value="Genomic_DNA"/>
</dbReference>
<evidence type="ECO:0000313" key="2">
    <source>
        <dbReference type="Proteomes" id="UP001501725"/>
    </source>
</evidence>
<reference evidence="2" key="1">
    <citation type="journal article" date="2019" name="Int. J. Syst. Evol. Microbiol.">
        <title>The Global Catalogue of Microorganisms (GCM) 10K type strain sequencing project: providing services to taxonomists for standard genome sequencing and annotation.</title>
        <authorList>
            <consortium name="The Broad Institute Genomics Platform"/>
            <consortium name="The Broad Institute Genome Sequencing Center for Infectious Disease"/>
            <person name="Wu L."/>
            <person name="Ma J."/>
        </authorList>
    </citation>
    <scope>NUCLEOTIDE SEQUENCE [LARGE SCALE GENOMIC DNA]</scope>
    <source>
        <strain evidence="2">JCM 17919</strain>
    </source>
</reference>
<sequence>MTALEEKQALELLPALKRRWGSWIAPDLRSLLLSQTADWVQVELTFNDASGSDGHSRCFYLDFIDDDNGPLFRPQHDIVDNACTFVDLDGITLSQCFHDLFNPSAEAELDRIYQDWWLREKGACADGVASTGSA</sequence>
<dbReference type="RefSeq" id="WP_345257228.1">
    <property type="nucleotide sequence ID" value="NZ_BAABGY010000011.1"/>
</dbReference>
<keyword evidence="2" id="KW-1185">Reference proteome</keyword>
<organism evidence="1 2">
    <name type="scientific">Flaviaesturariibacter amylovorans</name>
    <dbReference type="NCBI Taxonomy" id="1084520"/>
    <lineage>
        <taxon>Bacteria</taxon>
        <taxon>Pseudomonadati</taxon>
        <taxon>Bacteroidota</taxon>
        <taxon>Chitinophagia</taxon>
        <taxon>Chitinophagales</taxon>
        <taxon>Chitinophagaceae</taxon>
        <taxon>Flaviaestuariibacter</taxon>
    </lineage>
</organism>
<gene>
    <name evidence="1" type="ORF">GCM10023184_36170</name>
</gene>
<protein>
    <recommendedName>
        <fullName evidence="3">DUF4304 domain-containing protein</fullName>
    </recommendedName>
</protein>